<gene>
    <name evidence="2" type="ORF">BRAN1462_LOCUS48995</name>
</gene>
<proteinExistence type="predicted"/>
<sequence length="459" mass="50619">MDAALADAQEIGDEDAGMVDSGAATPLVNEPPPPPDFSLEQAFTRMESGFKANFLSLRSSITDHVSSELAARDRAQQERDAALETKLAELSKTVDDLVADRRARSAPVAPRVSVAPAHDAEGPWPLLPARSAVCALSATTVTSTCPTRSRCSSRATQRTLQASDCVRARRASWRKRCREMRSRRPRCLQGIAQRRSALSCRTSRPSRPCWTTRAWAPSSLWSALRPMSFTTGCASMPTGPRATERNRASWASFGRRYSAVGRCRPGCVWRRSSRMVFSRSRMAPSRGRSSRSPRSWVVMQPRPMTRAGLSSTCPLRWRRRLAKRPRRPPRGSRPARSMTCAALVRPLAAFVLLSCGVVHDNEVIHLVDLQHDGMDGWAWLPCDPHRLAHFRCHGVVLHTAGALSHPAGSPAPFSTVCDFSLCVHSVRLASGRLFLARSYRATCTVRIALCVPPCLRCVF</sequence>
<dbReference type="AlphaFoldDB" id="A0A7S2M915"/>
<protein>
    <submittedName>
        <fullName evidence="2">Uncharacterized protein</fullName>
    </submittedName>
</protein>
<reference evidence="2" key="1">
    <citation type="submission" date="2021-01" db="EMBL/GenBank/DDBJ databases">
        <authorList>
            <person name="Corre E."/>
            <person name="Pelletier E."/>
            <person name="Niang G."/>
            <person name="Scheremetjew M."/>
            <person name="Finn R."/>
            <person name="Kale V."/>
            <person name="Holt S."/>
            <person name="Cochrane G."/>
            <person name="Meng A."/>
            <person name="Brown T."/>
            <person name="Cohen L."/>
        </authorList>
    </citation>
    <scope>NUCLEOTIDE SEQUENCE</scope>
    <source>
        <strain evidence="2">RCC3387</strain>
    </source>
</reference>
<evidence type="ECO:0000313" key="2">
    <source>
        <dbReference type="EMBL" id="CAD9628656.1"/>
    </source>
</evidence>
<evidence type="ECO:0000256" key="1">
    <source>
        <dbReference type="SAM" id="MobiDB-lite"/>
    </source>
</evidence>
<name>A0A7S2M915_9DINO</name>
<organism evidence="2">
    <name type="scientific">Zooxanthella nutricula</name>
    <dbReference type="NCBI Taxonomy" id="1333877"/>
    <lineage>
        <taxon>Eukaryota</taxon>
        <taxon>Sar</taxon>
        <taxon>Alveolata</taxon>
        <taxon>Dinophyceae</taxon>
        <taxon>Peridiniales</taxon>
        <taxon>Peridiniales incertae sedis</taxon>
        <taxon>Zooxanthella</taxon>
    </lineage>
</organism>
<dbReference type="EMBL" id="HBGW01077036">
    <property type="protein sequence ID" value="CAD9628656.1"/>
    <property type="molecule type" value="Transcribed_RNA"/>
</dbReference>
<accession>A0A7S2M915</accession>
<feature type="region of interest" description="Disordered" evidence="1">
    <location>
        <begin position="1"/>
        <end position="36"/>
    </location>
</feature>